<reference evidence="1 2" key="1">
    <citation type="submission" date="2020-07" db="EMBL/GenBank/DDBJ databases">
        <title>Facklamia lactis sp. nov., isolated from raw milk.</title>
        <authorList>
            <person name="Doll E.V."/>
            <person name="Huptas C."/>
            <person name="Staib L."/>
            <person name="Wenning M."/>
            <person name="Scherer S."/>
        </authorList>
    </citation>
    <scope>NUCLEOTIDE SEQUENCE [LARGE SCALE GENOMIC DNA]</scope>
    <source>
        <strain evidence="1 2">DSM 104272</strain>
    </source>
</reference>
<dbReference type="InterPro" id="IPR021146">
    <property type="entry name" value="Phage_gp6-like_head-tail"/>
</dbReference>
<proteinExistence type="predicted"/>
<dbReference type="Pfam" id="PF05135">
    <property type="entry name" value="Phage_connect_1"/>
    <property type="match status" value="1"/>
</dbReference>
<name>A0ABS0LGB0_9LACT</name>
<sequence length="93" mass="10871">MIQRALTLLKTKIGITSDKRDPYLIALIKGVEQEVKRTYGISLDELDPEHIFFIVDFAEYRYRNVENKSMPRDIQFRLHNLMTQGERAGGLDE</sequence>
<dbReference type="Proteomes" id="UP000823401">
    <property type="component" value="Unassembled WGS sequence"/>
</dbReference>
<protein>
    <submittedName>
        <fullName evidence="1">Phage head-tail connector protein</fullName>
    </submittedName>
</protein>
<dbReference type="RefSeq" id="WP_197103099.1">
    <property type="nucleotide sequence ID" value="NZ_JACCEL010000001.1"/>
</dbReference>
<accession>A0ABS0LGB0</accession>
<evidence type="ECO:0000313" key="2">
    <source>
        <dbReference type="Proteomes" id="UP000823401"/>
    </source>
</evidence>
<gene>
    <name evidence="1" type="ORF">HYQ42_00415</name>
</gene>
<organism evidence="1 2">
    <name type="scientific">Ruoffia tabacinasalis</name>
    <dbReference type="NCBI Taxonomy" id="87458"/>
    <lineage>
        <taxon>Bacteria</taxon>
        <taxon>Bacillati</taxon>
        <taxon>Bacillota</taxon>
        <taxon>Bacilli</taxon>
        <taxon>Lactobacillales</taxon>
        <taxon>Aerococcaceae</taxon>
        <taxon>Ruoffia</taxon>
    </lineage>
</organism>
<dbReference type="EMBL" id="JACCEL010000001">
    <property type="protein sequence ID" value="MBG9977233.1"/>
    <property type="molecule type" value="Genomic_DNA"/>
</dbReference>
<keyword evidence="2" id="KW-1185">Reference proteome</keyword>
<evidence type="ECO:0000313" key="1">
    <source>
        <dbReference type="EMBL" id="MBG9977233.1"/>
    </source>
</evidence>
<comment type="caution">
    <text evidence="1">The sequence shown here is derived from an EMBL/GenBank/DDBJ whole genome shotgun (WGS) entry which is preliminary data.</text>
</comment>